<comment type="subunit">
    <text evidence="2">Interacts with ribosomal protein uL14 (rplN).</text>
</comment>
<keyword evidence="2" id="KW-0810">Translation regulation</keyword>
<dbReference type="Pfam" id="PF02410">
    <property type="entry name" value="RsfS"/>
    <property type="match status" value="1"/>
</dbReference>
<dbReference type="InterPro" id="IPR004394">
    <property type="entry name" value="Iojap/RsfS/C7orf30"/>
</dbReference>
<dbReference type="EMBL" id="JAENRR010000014">
    <property type="protein sequence ID" value="MBK3517256.1"/>
    <property type="molecule type" value="Genomic_DNA"/>
</dbReference>
<accession>A0ABS1HHZ9</accession>
<gene>
    <name evidence="2 3" type="primary">rsfS</name>
    <name evidence="3" type="ORF">JIV24_07890</name>
</gene>
<name>A0ABS1HHZ9_9BACT</name>
<dbReference type="Gene3D" id="3.30.460.10">
    <property type="entry name" value="Beta Polymerase, domain 2"/>
    <property type="match status" value="1"/>
</dbReference>
<dbReference type="HAMAP" id="MF_01477">
    <property type="entry name" value="Iojap_RsfS"/>
    <property type="match status" value="1"/>
</dbReference>
<evidence type="ECO:0000313" key="3">
    <source>
        <dbReference type="EMBL" id="MBK3517256.1"/>
    </source>
</evidence>
<dbReference type="InterPro" id="IPR043519">
    <property type="entry name" value="NT_sf"/>
</dbReference>
<proteinExistence type="inferred from homology"/>
<dbReference type="RefSeq" id="WP_200464484.1">
    <property type="nucleotide sequence ID" value="NZ_JAENRR010000014.1"/>
</dbReference>
<comment type="subcellular location">
    <subcellularLocation>
        <location evidence="2">Cytoplasm</location>
    </subcellularLocation>
</comment>
<comment type="function">
    <text evidence="2">Functions as a ribosomal silencing factor. Interacts with ribosomal protein uL14 (rplN), blocking formation of intersubunit bridge B8. Prevents association of the 30S and 50S ribosomal subunits and the formation of functional ribosomes, thus repressing translation.</text>
</comment>
<keyword evidence="2" id="KW-0963">Cytoplasm</keyword>
<organism evidence="3 4">
    <name type="scientific">Carboxylicivirga marina</name>
    <dbReference type="NCBI Taxonomy" id="2800988"/>
    <lineage>
        <taxon>Bacteria</taxon>
        <taxon>Pseudomonadati</taxon>
        <taxon>Bacteroidota</taxon>
        <taxon>Bacteroidia</taxon>
        <taxon>Marinilabiliales</taxon>
        <taxon>Marinilabiliaceae</taxon>
        <taxon>Carboxylicivirga</taxon>
    </lineage>
</organism>
<dbReference type="SUPFAM" id="SSF81301">
    <property type="entry name" value="Nucleotidyltransferase"/>
    <property type="match status" value="1"/>
</dbReference>
<comment type="similarity">
    <text evidence="1 2">Belongs to the Iojap/RsfS family.</text>
</comment>
<keyword evidence="4" id="KW-1185">Reference proteome</keyword>
<evidence type="ECO:0000256" key="1">
    <source>
        <dbReference type="ARBA" id="ARBA00010574"/>
    </source>
</evidence>
<dbReference type="PANTHER" id="PTHR21043:SF0">
    <property type="entry name" value="MITOCHONDRIAL ASSEMBLY OF RIBOSOMAL LARGE SUBUNIT PROTEIN 1"/>
    <property type="match status" value="1"/>
</dbReference>
<dbReference type="PANTHER" id="PTHR21043">
    <property type="entry name" value="IOJAP SUPERFAMILY ORTHOLOG"/>
    <property type="match status" value="1"/>
</dbReference>
<keyword evidence="2" id="KW-0678">Repressor</keyword>
<evidence type="ECO:0000256" key="2">
    <source>
        <dbReference type="HAMAP-Rule" id="MF_01477"/>
    </source>
</evidence>
<dbReference type="NCBIfam" id="TIGR00090">
    <property type="entry name" value="rsfS_iojap_ybeB"/>
    <property type="match status" value="1"/>
</dbReference>
<dbReference type="Proteomes" id="UP000605676">
    <property type="component" value="Unassembled WGS sequence"/>
</dbReference>
<evidence type="ECO:0000313" key="4">
    <source>
        <dbReference type="Proteomes" id="UP000605676"/>
    </source>
</evidence>
<comment type="caution">
    <text evidence="3">The sequence shown here is derived from an EMBL/GenBank/DDBJ whole genome shotgun (WGS) entry which is preliminary data.</text>
</comment>
<reference evidence="3 4" key="1">
    <citation type="submission" date="2021-01" db="EMBL/GenBank/DDBJ databases">
        <title>Carboxyliciviraga sp.nov., isolated from coastal sediments.</title>
        <authorList>
            <person name="Lu D."/>
            <person name="Zhang T."/>
        </authorList>
    </citation>
    <scope>NUCLEOTIDE SEQUENCE [LARGE SCALE GENOMIC DNA]</scope>
    <source>
        <strain evidence="3 4">N1Y132</strain>
    </source>
</reference>
<protein>
    <recommendedName>
        <fullName evidence="2">Ribosomal silencing factor RsfS</fullName>
    </recommendedName>
</protein>
<sequence length="123" mass="14181">MNEENYSAKELAEVIVKGIQEKKGTNIAILDLSKLDNTICQYFVICEGESTTQVNAIAEGIEDYVREHLKDKPNHTEGKQNALWVLLDYFDVVTHVFHKDERSFYNLEGLWADAKRTDIENLF</sequence>